<proteinExistence type="predicted"/>
<evidence type="ECO:0000313" key="2">
    <source>
        <dbReference type="Proteomes" id="UP001215280"/>
    </source>
</evidence>
<protein>
    <submittedName>
        <fullName evidence="1">Uncharacterized protein</fullName>
    </submittedName>
</protein>
<evidence type="ECO:0000313" key="1">
    <source>
        <dbReference type="EMBL" id="KAJ7776516.1"/>
    </source>
</evidence>
<sequence>MPPARFSFGIKDTYQQCVEGHGILGTTVSKIDNAQSTKMQLNGKTPSVHIDPLHNRQVKQDVLHAIKLEKYLDILEVHAIIPVYHAEISKPLPEHYIHSYIEMRKGEIIIITFVPCSSTILGSLPSAVTPLSKGWRAN</sequence>
<keyword evidence="2" id="KW-1185">Reference proteome</keyword>
<comment type="caution">
    <text evidence="1">The sequence shown here is derived from an EMBL/GenBank/DDBJ whole genome shotgun (WGS) entry which is preliminary data.</text>
</comment>
<dbReference type="EMBL" id="JARJLG010000012">
    <property type="protein sequence ID" value="KAJ7776516.1"/>
    <property type="molecule type" value="Genomic_DNA"/>
</dbReference>
<accession>A0AAD7K1U8</accession>
<dbReference type="AlphaFoldDB" id="A0AAD7K1U8"/>
<gene>
    <name evidence="1" type="ORF">DFH07DRAFT_766714</name>
</gene>
<dbReference type="Proteomes" id="UP001215280">
    <property type="component" value="Unassembled WGS sequence"/>
</dbReference>
<name>A0AAD7K1U8_9AGAR</name>
<organism evidence="1 2">
    <name type="scientific">Mycena maculata</name>
    <dbReference type="NCBI Taxonomy" id="230809"/>
    <lineage>
        <taxon>Eukaryota</taxon>
        <taxon>Fungi</taxon>
        <taxon>Dikarya</taxon>
        <taxon>Basidiomycota</taxon>
        <taxon>Agaricomycotina</taxon>
        <taxon>Agaricomycetes</taxon>
        <taxon>Agaricomycetidae</taxon>
        <taxon>Agaricales</taxon>
        <taxon>Marasmiineae</taxon>
        <taxon>Mycenaceae</taxon>
        <taxon>Mycena</taxon>
    </lineage>
</organism>
<reference evidence="1" key="1">
    <citation type="submission" date="2023-03" db="EMBL/GenBank/DDBJ databases">
        <title>Massive genome expansion in bonnet fungi (Mycena s.s.) driven by repeated elements and novel gene families across ecological guilds.</title>
        <authorList>
            <consortium name="Lawrence Berkeley National Laboratory"/>
            <person name="Harder C.B."/>
            <person name="Miyauchi S."/>
            <person name="Viragh M."/>
            <person name="Kuo A."/>
            <person name="Thoen E."/>
            <person name="Andreopoulos B."/>
            <person name="Lu D."/>
            <person name="Skrede I."/>
            <person name="Drula E."/>
            <person name="Henrissat B."/>
            <person name="Morin E."/>
            <person name="Kohler A."/>
            <person name="Barry K."/>
            <person name="LaButti K."/>
            <person name="Morin E."/>
            <person name="Salamov A."/>
            <person name="Lipzen A."/>
            <person name="Mereny Z."/>
            <person name="Hegedus B."/>
            <person name="Baldrian P."/>
            <person name="Stursova M."/>
            <person name="Weitz H."/>
            <person name="Taylor A."/>
            <person name="Grigoriev I.V."/>
            <person name="Nagy L.G."/>
            <person name="Martin F."/>
            <person name="Kauserud H."/>
        </authorList>
    </citation>
    <scope>NUCLEOTIDE SEQUENCE</scope>
    <source>
        <strain evidence="1">CBHHK188m</strain>
    </source>
</reference>